<feature type="compositionally biased region" description="Basic and acidic residues" evidence="1">
    <location>
        <begin position="1"/>
        <end position="11"/>
    </location>
</feature>
<sequence length="355" mass="38302">SEDKKTLKDPINKIPSKNAPTGAAKIAPLPTDVDALILAKLPKVLIDRRPSSLLRNLGNIDQNKKDKDSSKQPKSAADIAIESLAENLTKSNWNGVADFFSSQFKKTENANKAYLSLLDTLALPPHIRPTRTIPSASVTPGKVTPPRNMAYAEKHLLSPTDILYLGDACPVDLNEKTTIPKLGRLLKIALSRGHFPDTIVTLLEKGTKKIGGSNDSKKRMTAARLLISAGLAADAGKFLPKIDDSDDPDELDIIANYHLALHAKEPKEGHLGLAWKATQLVLANPKTIQASKESALERAVDLAPKVEEEKGAQWLSESFTGDAKLGREVLATIGALTSSGRSEPSSSARLRRLTL</sequence>
<feature type="non-terminal residue" evidence="2">
    <location>
        <position position="355"/>
    </location>
</feature>
<evidence type="ECO:0000256" key="1">
    <source>
        <dbReference type="SAM" id="MobiDB-lite"/>
    </source>
</evidence>
<name>A0A382IT26_9ZZZZ</name>
<feature type="non-terminal residue" evidence="2">
    <location>
        <position position="1"/>
    </location>
</feature>
<gene>
    <name evidence="2" type="ORF">METZ01_LOCUS255630</name>
</gene>
<feature type="region of interest" description="Disordered" evidence="1">
    <location>
        <begin position="1"/>
        <end position="24"/>
    </location>
</feature>
<organism evidence="2">
    <name type="scientific">marine metagenome</name>
    <dbReference type="NCBI Taxonomy" id="408172"/>
    <lineage>
        <taxon>unclassified sequences</taxon>
        <taxon>metagenomes</taxon>
        <taxon>ecological metagenomes</taxon>
    </lineage>
</organism>
<dbReference type="AlphaFoldDB" id="A0A382IT26"/>
<reference evidence="2" key="1">
    <citation type="submission" date="2018-05" db="EMBL/GenBank/DDBJ databases">
        <authorList>
            <person name="Lanie J.A."/>
            <person name="Ng W.-L."/>
            <person name="Kazmierczak K.M."/>
            <person name="Andrzejewski T.M."/>
            <person name="Davidsen T.M."/>
            <person name="Wayne K.J."/>
            <person name="Tettelin H."/>
            <person name="Glass J.I."/>
            <person name="Rusch D."/>
            <person name="Podicherti R."/>
            <person name="Tsui H.-C.T."/>
            <person name="Winkler M.E."/>
        </authorList>
    </citation>
    <scope>NUCLEOTIDE SEQUENCE</scope>
</reference>
<proteinExistence type="predicted"/>
<accession>A0A382IT26</accession>
<dbReference type="EMBL" id="UINC01069417">
    <property type="protein sequence ID" value="SVC02776.1"/>
    <property type="molecule type" value="Genomic_DNA"/>
</dbReference>
<evidence type="ECO:0000313" key="2">
    <source>
        <dbReference type="EMBL" id="SVC02776.1"/>
    </source>
</evidence>
<protein>
    <submittedName>
        <fullName evidence="2">Uncharacterized protein</fullName>
    </submittedName>
</protein>